<dbReference type="Pfam" id="PF07330">
    <property type="entry name" value="DUF1467"/>
    <property type="match status" value="1"/>
</dbReference>
<dbReference type="EMBL" id="JADHOK010000044">
    <property type="protein sequence ID" value="MBL6761870.1"/>
    <property type="molecule type" value="Genomic_DNA"/>
</dbReference>
<proteinExistence type="predicted"/>
<feature type="non-terminal residue" evidence="3">
    <location>
        <position position="56"/>
    </location>
</feature>
<comment type="caution">
    <text evidence="3">The sequence shown here is derived from an EMBL/GenBank/DDBJ whole genome shotgun (WGS) entry which is preliminary data.</text>
</comment>
<reference evidence="3" key="1">
    <citation type="submission" date="2020-10" db="EMBL/GenBank/DDBJ databases">
        <title>Microbiome of the Black Sea water column analyzed by genome centric metagenomics.</title>
        <authorList>
            <person name="Cabello-Yeves P.J."/>
            <person name="Callieri C."/>
            <person name="Picazo A."/>
            <person name="Mehrshad M."/>
            <person name="Haro-Moreno J.M."/>
            <person name="Roda-Garcia J."/>
            <person name="Dzembekova N."/>
            <person name="Slabakova V."/>
            <person name="Slabakova N."/>
            <person name="Moncheva S."/>
            <person name="Rodriguez-Valera F."/>
        </authorList>
    </citation>
    <scope>NUCLEOTIDE SEQUENCE</scope>
    <source>
        <strain evidence="3">BS307-5m-G5</strain>
    </source>
</reference>
<sequence length="56" mass="6341">MIQISFIFGCAIYGIIWFLTLFMVLPWGVVSQVEHGEVQPGSSESAPARPRIYRKL</sequence>
<organism evidence="3 4">
    <name type="scientific">PS1 clade bacterium</name>
    <dbReference type="NCBI Taxonomy" id="2175152"/>
    <lineage>
        <taxon>Bacteria</taxon>
        <taxon>Pseudomonadati</taxon>
        <taxon>Pseudomonadota</taxon>
        <taxon>Alphaproteobacteria</taxon>
        <taxon>PS1 clade</taxon>
    </lineage>
</organism>
<dbReference type="Proteomes" id="UP000785783">
    <property type="component" value="Unassembled WGS sequence"/>
</dbReference>
<accession>A0A937HD84</accession>
<dbReference type="AlphaFoldDB" id="A0A937HD84"/>
<protein>
    <submittedName>
        <fullName evidence="3">DUF1467 family protein</fullName>
    </submittedName>
</protein>
<evidence type="ECO:0000256" key="1">
    <source>
        <dbReference type="SAM" id="MobiDB-lite"/>
    </source>
</evidence>
<evidence type="ECO:0000256" key="2">
    <source>
        <dbReference type="SAM" id="Phobius"/>
    </source>
</evidence>
<name>A0A937HD84_9PROT</name>
<keyword evidence="2" id="KW-0472">Membrane</keyword>
<dbReference type="InterPro" id="IPR009935">
    <property type="entry name" value="DUF1467"/>
</dbReference>
<evidence type="ECO:0000313" key="4">
    <source>
        <dbReference type="Proteomes" id="UP000785783"/>
    </source>
</evidence>
<feature type="region of interest" description="Disordered" evidence="1">
    <location>
        <begin position="35"/>
        <end position="56"/>
    </location>
</feature>
<feature type="transmembrane region" description="Helical" evidence="2">
    <location>
        <begin position="6"/>
        <end position="30"/>
    </location>
</feature>
<keyword evidence="2" id="KW-0812">Transmembrane</keyword>
<gene>
    <name evidence="3" type="ORF">ISQ19_04150</name>
</gene>
<evidence type="ECO:0000313" key="3">
    <source>
        <dbReference type="EMBL" id="MBL6761870.1"/>
    </source>
</evidence>
<keyword evidence="2" id="KW-1133">Transmembrane helix</keyword>